<reference evidence="7 8" key="1">
    <citation type="journal article" date="2007" name="Nature">
        <title>Evolution of genes and genomes on the Drosophila phylogeny.</title>
        <authorList>
            <consortium name="Drosophila 12 Genomes Consortium"/>
            <person name="Clark A.G."/>
            <person name="Eisen M.B."/>
            <person name="Smith D.R."/>
            <person name="Bergman C.M."/>
            <person name="Oliver B."/>
            <person name="Markow T.A."/>
            <person name="Kaufman T.C."/>
            <person name="Kellis M."/>
            <person name="Gelbart W."/>
            <person name="Iyer V.N."/>
            <person name="Pollard D.A."/>
            <person name="Sackton T.B."/>
            <person name="Larracuente A.M."/>
            <person name="Singh N.D."/>
            <person name="Abad J.P."/>
            <person name="Abt D.N."/>
            <person name="Adryan B."/>
            <person name="Aguade M."/>
            <person name="Akashi H."/>
            <person name="Anderson W.W."/>
            <person name="Aquadro C.F."/>
            <person name="Ardell D.H."/>
            <person name="Arguello R."/>
            <person name="Artieri C.G."/>
            <person name="Barbash D.A."/>
            <person name="Barker D."/>
            <person name="Barsanti P."/>
            <person name="Batterham P."/>
            <person name="Batzoglou S."/>
            <person name="Begun D."/>
            <person name="Bhutkar A."/>
            <person name="Blanco E."/>
            <person name="Bosak S.A."/>
            <person name="Bradley R.K."/>
            <person name="Brand A.D."/>
            <person name="Brent M.R."/>
            <person name="Brooks A.N."/>
            <person name="Brown R.H."/>
            <person name="Butlin R.K."/>
            <person name="Caggese C."/>
            <person name="Calvi B.R."/>
            <person name="Bernardo de Carvalho A."/>
            <person name="Caspi A."/>
            <person name="Castrezana S."/>
            <person name="Celniker S.E."/>
            <person name="Chang J.L."/>
            <person name="Chapple C."/>
            <person name="Chatterji S."/>
            <person name="Chinwalla A."/>
            <person name="Civetta A."/>
            <person name="Clifton S.W."/>
            <person name="Comeron J.M."/>
            <person name="Costello J.C."/>
            <person name="Coyne J.A."/>
            <person name="Daub J."/>
            <person name="David R.G."/>
            <person name="Delcher A.L."/>
            <person name="Delehaunty K."/>
            <person name="Do C.B."/>
            <person name="Ebling H."/>
            <person name="Edwards K."/>
            <person name="Eickbush T."/>
            <person name="Evans J.D."/>
            <person name="Filipski A."/>
            <person name="Findeiss S."/>
            <person name="Freyhult E."/>
            <person name="Fulton L."/>
            <person name="Fulton R."/>
            <person name="Garcia A.C."/>
            <person name="Gardiner A."/>
            <person name="Garfield D.A."/>
            <person name="Garvin B.E."/>
            <person name="Gibson G."/>
            <person name="Gilbert D."/>
            <person name="Gnerre S."/>
            <person name="Godfrey J."/>
            <person name="Good R."/>
            <person name="Gotea V."/>
            <person name="Gravely B."/>
            <person name="Greenberg A.J."/>
            <person name="Griffiths-Jones S."/>
            <person name="Gross S."/>
            <person name="Guigo R."/>
            <person name="Gustafson E.A."/>
            <person name="Haerty W."/>
            <person name="Hahn M.W."/>
            <person name="Halligan D.L."/>
            <person name="Halpern A.L."/>
            <person name="Halter G.M."/>
            <person name="Han M.V."/>
            <person name="Heger A."/>
            <person name="Hillier L."/>
            <person name="Hinrichs A.S."/>
            <person name="Holmes I."/>
            <person name="Hoskins R.A."/>
            <person name="Hubisz M.J."/>
            <person name="Hultmark D."/>
            <person name="Huntley M.A."/>
            <person name="Jaffe D.B."/>
            <person name="Jagadeeshan S."/>
            <person name="Jeck W.R."/>
            <person name="Johnson J."/>
            <person name="Jones C.D."/>
            <person name="Jordan W.C."/>
            <person name="Karpen G.H."/>
            <person name="Kataoka E."/>
            <person name="Keightley P.D."/>
            <person name="Kheradpour P."/>
            <person name="Kirkness E.F."/>
            <person name="Koerich L.B."/>
            <person name="Kristiansen K."/>
            <person name="Kudrna D."/>
            <person name="Kulathinal R.J."/>
            <person name="Kumar S."/>
            <person name="Kwok R."/>
            <person name="Lander E."/>
            <person name="Langley C.H."/>
            <person name="Lapoint R."/>
            <person name="Lazzaro B.P."/>
            <person name="Lee S.J."/>
            <person name="Levesque L."/>
            <person name="Li R."/>
            <person name="Lin C.F."/>
            <person name="Lin M.F."/>
            <person name="Lindblad-Toh K."/>
            <person name="Llopart A."/>
            <person name="Long M."/>
            <person name="Low L."/>
            <person name="Lozovsky E."/>
            <person name="Lu J."/>
            <person name="Luo M."/>
            <person name="Machado C.A."/>
            <person name="Makalowski W."/>
            <person name="Marzo M."/>
            <person name="Matsuda M."/>
            <person name="Matzkin L."/>
            <person name="McAllister B."/>
            <person name="McBride C.S."/>
            <person name="McKernan B."/>
            <person name="McKernan K."/>
            <person name="Mendez-Lago M."/>
            <person name="Minx P."/>
            <person name="Mollenhauer M.U."/>
            <person name="Montooth K."/>
            <person name="Mount S.M."/>
            <person name="Mu X."/>
            <person name="Myers E."/>
            <person name="Negre B."/>
            <person name="Newfeld S."/>
            <person name="Nielsen R."/>
            <person name="Noor M.A."/>
            <person name="O'Grady P."/>
            <person name="Pachter L."/>
            <person name="Papaceit M."/>
            <person name="Parisi M.J."/>
            <person name="Parisi M."/>
            <person name="Parts L."/>
            <person name="Pedersen J.S."/>
            <person name="Pesole G."/>
            <person name="Phillippy A.M."/>
            <person name="Ponting C.P."/>
            <person name="Pop M."/>
            <person name="Porcelli D."/>
            <person name="Powell J.R."/>
            <person name="Prohaska S."/>
            <person name="Pruitt K."/>
            <person name="Puig M."/>
            <person name="Quesneville H."/>
            <person name="Ram K.R."/>
            <person name="Rand D."/>
            <person name="Rasmussen M.D."/>
            <person name="Reed L.K."/>
            <person name="Reenan R."/>
            <person name="Reily A."/>
            <person name="Remington K.A."/>
            <person name="Rieger T.T."/>
            <person name="Ritchie M.G."/>
            <person name="Robin C."/>
            <person name="Rogers Y.H."/>
            <person name="Rohde C."/>
            <person name="Rozas J."/>
            <person name="Rubenfield M.J."/>
            <person name="Ruiz A."/>
            <person name="Russo S."/>
            <person name="Salzberg S.L."/>
            <person name="Sanchez-Gracia A."/>
            <person name="Saranga D.J."/>
            <person name="Sato H."/>
            <person name="Schaeffer S.W."/>
            <person name="Schatz M.C."/>
            <person name="Schlenke T."/>
            <person name="Schwartz R."/>
            <person name="Segarra C."/>
            <person name="Singh R.S."/>
            <person name="Sirot L."/>
            <person name="Sirota M."/>
            <person name="Sisneros N.B."/>
            <person name="Smith C.D."/>
            <person name="Smith T.F."/>
            <person name="Spieth J."/>
            <person name="Stage D.E."/>
            <person name="Stark A."/>
            <person name="Stephan W."/>
            <person name="Strausberg R.L."/>
            <person name="Strempel S."/>
            <person name="Sturgill D."/>
            <person name="Sutton G."/>
            <person name="Sutton G.G."/>
            <person name="Tao W."/>
            <person name="Teichmann S."/>
            <person name="Tobari Y.N."/>
            <person name="Tomimura Y."/>
            <person name="Tsolas J.M."/>
            <person name="Valente V.L."/>
            <person name="Venter E."/>
            <person name="Venter J.C."/>
            <person name="Vicario S."/>
            <person name="Vieira F.G."/>
            <person name="Vilella A.J."/>
            <person name="Villasante A."/>
            <person name="Walenz B."/>
            <person name="Wang J."/>
            <person name="Wasserman M."/>
            <person name="Watts T."/>
            <person name="Wilson D."/>
            <person name="Wilson R.K."/>
            <person name="Wing R.A."/>
            <person name="Wolfner M.F."/>
            <person name="Wong A."/>
            <person name="Wong G.K."/>
            <person name="Wu C.I."/>
            <person name="Wu G."/>
            <person name="Yamamoto D."/>
            <person name="Yang H.P."/>
            <person name="Yang S.P."/>
            <person name="Yorke J.A."/>
            <person name="Yoshida K."/>
            <person name="Zdobnov E."/>
            <person name="Zhang P."/>
            <person name="Zhang Y."/>
            <person name="Zimin A.V."/>
            <person name="Baldwin J."/>
            <person name="Abdouelleil A."/>
            <person name="Abdulkadir J."/>
            <person name="Abebe A."/>
            <person name="Abera B."/>
            <person name="Abreu J."/>
            <person name="Acer S.C."/>
            <person name="Aftuck L."/>
            <person name="Alexander A."/>
            <person name="An P."/>
            <person name="Anderson E."/>
            <person name="Anderson S."/>
            <person name="Arachi H."/>
            <person name="Azer M."/>
            <person name="Bachantsang P."/>
            <person name="Barry A."/>
            <person name="Bayul T."/>
            <person name="Berlin A."/>
            <person name="Bessette D."/>
            <person name="Bloom T."/>
            <person name="Blye J."/>
            <person name="Boguslavskiy L."/>
            <person name="Bonnet C."/>
            <person name="Boukhgalter B."/>
            <person name="Bourzgui I."/>
            <person name="Brown A."/>
            <person name="Cahill P."/>
            <person name="Channer S."/>
            <person name="Cheshatsang Y."/>
            <person name="Chuda L."/>
            <person name="Citroen M."/>
            <person name="Collymore A."/>
            <person name="Cooke P."/>
            <person name="Costello M."/>
            <person name="D'Aco K."/>
            <person name="Daza R."/>
            <person name="De Haan G."/>
            <person name="DeGray S."/>
            <person name="DeMaso C."/>
            <person name="Dhargay N."/>
            <person name="Dooley K."/>
            <person name="Dooley E."/>
            <person name="Doricent M."/>
            <person name="Dorje P."/>
            <person name="Dorjee K."/>
            <person name="Dupes A."/>
            <person name="Elong R."/>
            <person name="Falk J."/>
            <person name="Farina A."/>
            <person name="Faro S."/>
            <person name="Ferguson D."/>
            <person name="Fisher S."/>
            <person name="Foley C.D."/>
            <person name="Franke A."/>
            <person name="Friedrich D."/>
            <person name="Gadbois L."/>
            <person name="Gearin G."/>
            <person name="Gearin C.R."/>
            <person name="Giannoukos G."/>
            <person name="Goode T."/>
            <person name="Graham J."/>
            <person name="Grandbois E."/>
            <person name="Grewal S."/>
            <person name="Gyaltsen K."/>
            <person name="Hafez N."/>
            <person name="Hagos B."/>
            <person name="Hall J."/>
            <person name="Henson C."/>
            <person name="Hollinger A."/>
            <person name="Honan T."/>
            <person name="Huard M.D."/>
            <person name="Hughes L."/>
            <person name="Hurhula B."/>
            <person name="Husby M.E."/>
            <person name="Kamat A."/>
            <person name="Kanga B."/>
            <person name="Kashin S."/>
            <person name="Khazanovich D."/>
            <person name="Kisner P."/>
            <person name="Lance K."/>
            <person name="Lara M."/>
            <person name="Lee W."/>
            <person name="Lennon N."/>
            <person name="Letendre F."/>
            <person name="LeVine R."/>
            <person name="Lipovsky A."/>
            <person name="Liu X."/>
            <person name="Liu J."/>
            <person name="Liu S."/>
            <person name="Lokyitsang T."/>
            <person name="Lokyitsang Y."/>
            <person name="Lubonja R."/>
            <person name="Lui A."/>
            <person name="MacDonald P."/>
            <person name="Magnisalis V."/>
            <person name="Maru K."/>
            <person name="Matthews C."/>
            <person name="McCusker W."/>
            <person name="McDonough S."/>
            <person name="Mehta T."/>
            <person name="Meldrim J."/>
            <person name="Meneus L."/>
            <person name="Mihai O."/>
            <person name="Mihalev A."/>
            <person name="Mihova T."/>
            <person name="Mittelman R."/>
            <person name="Mlenga V."/>
            <person name="Montmayeur A."/>
            <person name="Mulrain L."/>
            <person name="Navidi A."/>
            <person name="Naylor J."/>
            <person name="Negash T."/>
            <person name="Nguyen T."/>
            <person name="Nguyen N."/>
            <person name="Nicol R."/>
            <person name="Norbu C."/>
            <person name="Norbu N."/>
            <person name="Novod N."/>
            <person name="O'Neill B."/>
            <person name="Osman S."/>
            <person name="Markiewicz E."/>
            <person name="Oyono O.L."/>
            <person name="Patti C."/>
            <person name="Phunkhang P."/>
            <person name="Pierre F."/>
            <person name="Priest M."/>
            <person name="Raghuraman S."/>
            <person name="Rege F."/>
            <person name="Reyes R."/>
            <person name="Rise C."/>
            <person name="Rogov P."/>
            <person name="Ross K."/>
            <person name="Ryan E."/>
            <person name="Settipalli S."/>
            <person name="Shea T."/>
            <person name="Sherpa N."/>
            <person name="Shi L."/>
            <person name="Shih D."/>
            <person name="Sparrow T."/>
            <person name="Spaulding J."/>
            <person name="Stalker J."/>
            <person name="Stange-Thomann N."/>
            <person name="Stavropoulos S."/>
            <person name="Stone C."/>
            <person name="Strader C."/>
            <person name="Tesfaye S."/>
            <person name="Thomson T."/>
            <person name="Thoulutsang Y."/>
            <person name="Thoulutsang D."/>
            <person name="Topham K."/>
            <person name="Topping I."/>
            <person name="Tsamla T."/>
            <person name="Vassiliev H."/>
            <person name="Vo A."/>
            <person name="Wangchuk T."/>
            <person name="Wangdi T."/>
            <person name="Weiand M."/>
            <person name="Wilkinson J."/>
            <person name="Wilson A."/>
            <person name="Yadav S."/>
            <person name="Young G."/>
            <person name="Yu Q."/>
            <person name="Zembek L."/>
            <person name="Zhong D."/>
            <person name="Zimmer A."/>
            <person name="Zwirko Z."/>
            <person name="Jaffe D.B."/>
            <person name="Alvarez P."/>
            <person name="Brockman W."/>
            <person name="Butler J."/>
            <person name="Chin C."/>
            <person name="Gnerre S."/>
            <person name="Grabherr M."/>
            <person name="Kleber M."/>
            <person name="Mauceli E."/>
            <person name="MacCallum I."/>
        </authorList>
    </citation>
    <scope>NUCLEOTIDE SEQUENCE [LARGE SCALE GENOMIC DNA]</scope>
    <source>
        <strain evidence="8">Tucson 14024-0371.13</strain>
    </source>
</reference>
<dbReference type="GO" id="GO:0046930">
    <property type="term" value="C:pore complex"/>
    <property type="evidence" value="ECO:0007669"/>
    <property type="project" value="UniProtKB-KW"/>
</dbReference>
<keyword evidence="3" id="KW-1134">Transmembrane beta strand</keyword>
<keyword evidence="8" id="KW-1185">Reference proteome</keyword>
<evidence type="ECO:0000256" key="6">
    <source>
        <dbReference type="SAM" id="MobiDB-lite"/>
    </source>
</evidence>
<feature type="region of interest" description="Disordered" evidence="6">
    <location>
        <begin position="1"/>
        <end position="36"/>
    </location>
</feature>
<gene>
    <name evidence="7" type="primary">Dana\GF14063</name>
    <name evidence="7" type="synonym">dana_GLEANR_14824</name>
    <name evidence="7" type="ORF">GF14063</name>
</gene>
<evidence type="ECO:0000256" key="3">
    <source>
        <dbReference type="ARBA" id="ARBA00022452"/>
    </source>
</evidence>
<organism evidence="7 8">
    <name type="scientific">Drosophila ananassae</name>
    <name type="common">Fruit fly</name>
    <dbReference type="NCBI Taxonomy" id="7217"/>
    <lineage>
        <taxon>Eukaryota</taxon>
        <taxon>Metazoa</taxon>
        <taxon>Ecdysozoa</taxon>
        <taxon>Arthropoda</taxon>
        <taxon>Hexapoda</taxon>
        <taxon>Insecta</taxon>
        <taxon>Pterygota</taxon>
        <taxon>Neoptera</taxon>
        <taxon>Endopterygota</taxon>
        <taxon>Diptera</taxon>
        <taxon>Brachycera</taxon>
        <taxon>Muscomorpha</taxon>
        <taxon>Ephydroidea</taxon>
        <taxon>Drosophilidae</taxon>
        <taxon>Drosophila</taxon>
        <taxon>Sophophora</taxon>
    </lineage>
</organism>
<keyword evidence="5" id="KW-0406">Ion transport</keyword>
<dbReference type="CDD" id="cd07306">
    <property type="entry name" value="Porin3_VDAC"/>
    <property type="match status" value="1"/>
</dbReference>
<comment type="subcellular location">
    <subcellularLocation>
        <location evidence="1">Mitochondrion outer membrane</location>
    </subcellularLocation>
</comment>
<keyword evidence="5" id="KW-0626">Porin</keyword>
<dbReference type="Proteomes" id="UP000007801">
    <property type="component" value="Unassembled WGS sequence"/>
</dbReference>
<keyword evidence="3" id="KW-0812">Transmembrane</keyword>
<sequence>MRKAYSRIFQPYNKNRETGDEDGTTEDSQKRESETILPQPSVFGEMPTYFHVGANAKECLLRGYKIGAWQIQCRSEVDGLTLSTYGEAYPKASDIFGGLEAYKEVGNGHVAIAWLTDKQILANVGLKNHFSGGLCYSNLKCSGSPEDSSDFKCQLKTGIERNPIKLEVILPLHNQSFIKGYALVVPTEKWILGYRMVYNLDEKAFDKHALCVGFNNGSTEFGLKLENLKDLRGSIFQRMGDSWAFAFKMNSYGSEGQAKFAFGGQYEFDNGSILKAKMRDDANVGVVYQTSLGENIGVQYHFGFEGKSPLDGEHKIGASWSFNC</sequence>
<protein>
    <recommendedName>
        <fullName evidence="9">Voltage-dependent anion-selective channel</fullName>
    </recommendedName>
</protein>
<proteinExistence type="inferred from homology"/>
<dbReference type="PANTHER" id="PTHR11743">
    <property type="entry name" value="VOLTAGE-DEPENDENT ANION-SELECTIVE CHANNEL"/>
    <property type="match status" value="1"/>
</dbReference>
<dbReference type="SMR" id="B3MJW7"/>
<dbReference type="OrthoDB" id="7827681at2759"/>
<evidence type="ECO:0000256" key="5">
    <source>
        <dbReference type="ARBA" id="ARBA00023114"/>
    </source>
</evidence>
<dbReference type="AlphaFoldDB" id="B3MJW7"/>
<evidence type="ECO:0000256" key="2">
    <source>
        <dbReference type="ARBA" id="ARBA00007780"/>
    </source>
</evidence>
<evidence type="ECO:0000256" key="4">
    <source>
        <dbReference type="ARBA" id="ARBA00022787"/>
    </source>
</evidence>
<dbReference type="eggNOG" id="KOG3126">
    <property type="taxonomic scope" value="Eukaryota"/>
</dbReference>
<evidence type="ECO:0000313" key="8">
    <source>
        <dbReference type="Proteomes" id="UP000007801"/>
    </source>
</evidence>
<dbReference type="EMBL" id="CH902620">
    <property type="protein sequence ID" value="EDV32422.2"/>
    <property type="molecule type" value="Genomic_DNA"/>
</dbReference>
<dbReference type="KEGG" id="dan:6496891"/>
<dbReference type="HOGENOM" id="CLU_840130_0_0_1"/>
<dbReference type="GeneID" id="6496891"/>
<dbReference type="FunCoup" id="B3MJW7">
    <property type="interactions" value="1"/>
</dbReference>
<evidence type="ECO:0000256" key="1">
    <source>
        <dbReference type="ARBA" id="ARBA00004294"/>
    </source>
</evidence>
<dbReference type="GO" id="GO:0008308">
    <property type="term" value="F:voltage-gated monoatomic anion channel activity"/>
    <property type="evidence" value="ECO:0007669"/>
    <property type="project" value="InterPro"/>
</dbReference>
<dbReference type="Gene3D" id="2.40.160.10">
    <property type="entry name" value="Porin"/>
    <property type="match status" value="1"/>
</dbReference>
<dbReference type="GO" id="GO:0005741">
    <property type="term" value="C:mitochondrial outer membrane"/>
    <property type="evidence" value="ECO:0007669"/>
    <property type="project" value="UniProtKB-SubCell"/>
</dbReference>
<keyword evidence="5" id="KW-0813">Transport</keyword>
<comment type="similarity">
    <text evidence="2">Belongs to the eukaryotic mitochondrial porin family.</text>
</comment>
<dbReference type="InterPro" id="IPR027246">
    <property type="entry name" value="Porin_Euk/Tom40"/>
</dbReference>
<name>B3MJW7_DROAN</name>
<dbReference type="GO" id="GO:0015288">
    <property type="term" value="F:porin activity"/>
    <property type="evidence" value="ECO:0007669"/>
    <property type="project" value="UniProtKB-KW"/>
</dbReference>
<keyword evidence="4" id="KW-1000">Mitochondrion outer membrane</keyword>
<keyword evidence="3" id="KW-0472">Membrane</keyword>
<keyword evidence="4" id="KW-0496">Mitochondrion</keyword>
<dbReference type="Pfam" id="PF01459">
    <property type="entry name" value="Porin_3"/>
    <property type="match status" value="1"/>
</dbReference>
<evidence type="ECO:0000313" key="7">
    <source>
        <dbReference type="EMBL" id="EDV32422.2"/>
    </source>
</evidence>
<dbReference type="InterPro" id="IPR023614">
    <property type="entry name" value="Porin_dom_sf"/>
</dbReference>
<dbReference type="InParanoid" id="B3MJW7"/>
<dbReference type="STRING" id="7217.B3MJW7"/>
<dbReference type="PANTHER" id="PTHR11743:SF70">
    <property type="entry name" value="GH26960P-RELATED"/>
    <property type="match status" value="1"/>
</dbReference>
<accession>B3MJW7</accession>
<dbReference type="InterPro" id="IPR001925">
    <property type="entry name" value="Porin_Euk"/>
</dbReference>
<evidence type="ECO:0008006" key="9">
    <source>
        <dbReference type="Google" id="ProtNLM"/>
    </source>
</evidence>